<dbReference type="EMBL" id="BAABEP010000049">
    <property type="protein sequence ID" value="GAA3749558.1"/>
    <property type="molecule type" value="Genomic_DNA"/>
</dbReference>
<dbReference type="PANTHER" id="PTHR44019">
    <property type="entry name" value="WD REPEAT-CONTAINING PROTEIN 55"/>
    <property type="match status" value="1"/>
</dbReference>
<reference evidence="5" key="1">
    <citation type="journal article" date="2019" name="Int. J. Syst. Evol. Microbiol.">
        <title>The Global Catalogue of Microorganisms (GCM) 10K type strain sequencing project: providing services to taxonomists for standard genome sequencing and annotation.</title>
        <authorList>
            <consortium name="The Broad Institute Genomics Platform"/>
            <consortium name="The Broad Institute Genome Sequencing Center for Infectious Disease"/>
            <person name="Wu L."/>
            <person name="Ma J."/>
        </authorList>
    </citation>
    <scope>NUCLEOTIDE SEQUENCE [LARGE SCALE GENOMIC DNA]</scope>
    <source>
        <strain evidence="5">JCM 30846</strain>
    </source>
</reference>
<dbReference type="SUPFAM" id="SSF50978">
    <property type="entry name" value="WD40 repeat-like"/>
    <property type="match status" value="1"/>
</dbReference>
<evidence type="ECO:0000313" key="5">
    <source>
        <dbReference type="Proteomes" id="UP001499884"/>
    </source>
</evidence>
<feature type="repeat" description="WD" evidence="3">
    <location>
        <begin position="484"/>
        <end position="516"/>
    </location>
</feature>
<dbReference type="Gene3D" id="2.130.10.10">
    <property type="entry name" value="YVTN repeat-like/Quinoprotein amine dehydrogenase"/>
    <property type="match status" value="3"/>
</dbReference>
<keyword evidence="5" id="KW-1185">Reference proteome</keyword>
<evidence type="ECO:0000256" key="3">
    <source>
        <dbReference type="PROSITE-ProRule" id="PRU00221"/>
    </source>
</evidence>
<dbReference type="SUPFAM" id="SSF50998">
    <property type="entry name" value="Quinoprotein alcohol dehydrogenase-like"/>
    <property type="match status" value="1"/>
</dbReference>
<dbReference type="InterPro" id="IPR019775">
    <property type="entry name" value="WD40_repeat_CS"/>
</dbReference>
<dbReference type="InterPro" id="IPR050505">
    <property type="entry name" value="WDR55/POC1"/>
</dbReference>
<dbReference type="InterPro" id="IPR011047">
    <property type="entry name" value="Quinoprotein_ADH-like_sf"/>
</dbReference>
<feature type="repeat" description="WD" evidence="3">
    <location>
        <begin position="123"/>
        <end position="164"/>
    </location>
</feature>
<organism evidence="4 5">
    <name type="scientific">Streptomyces tremellae</name>
    <dbReference type="NCBI Taxonomy" id="1124239"/>
    <lineage>
        <taxon>Bacteria</taxon>
        <taxon>Bacillati</taxon>
        <taxon>Actinomycetota</taxon>
        <taxon>Actinomycetes</taxon>
        <taxon>Kitasatosporales</taxon>
        <taxon>Streptomycetaceae</taxon>
        <taxon>Streptomyces</taxon>
    </lineage>
</organism>
<evidence type="ECO:0000256" key="1">
    <source>
        <dbReference type="ARBA" id="ARBA00022574"/>
    </source>
</evidence>
<dbReference type="InterPro" id="IPR015943">
    <property type="entry name" value="WD40/YVTN_repeat-like_dom_sf"/>
</dbReference>
<dbReference type="PANTHER" id="PTHR44019:SF8">
    <property type="entry name" value="POC1 CENTRIOLAR PROTEIN HOMOLOG"/>
    <property type="match status" value="1"/>
</dbReference>
<dbReference type="PROSITE" id="PS50082">
    <property type="entry name" value="WD_REPEATS_2"/>
    <property type="match status" value="6"/>
</dbReference>
<evidence type="ECO:0000256" key="2">
    <source>
        <dbReference type="ARBA" id="ARBA00022737"/>
    </source>
</evidence>
<name>A0ABP7FX12_9ACTN</name>
<proteinExistence type="predicted"/>
<dbReference type="SMART" id="SM00320">
    <property type="entry name" value="WD40"/>
    <property type="match status" value="10"/>
</dbReference>
<dbReference type="InterPro" id="IPR036322">
    <property type="entry name" value="WD40_repeat_dom_sf"/>
</dbReference>
<feature type="repeat" description="WD" evidence="3">
    <location>
        <begin position="40"/>
        <end position="81"/>
    </location>
</feature>
<dbReference type="PROSITE" id="PS50294">
    <property type="entry name" value="WD_REPEATS_REGION"/>
    <property type="match status" value="3"/>
</dbReference>
<accession>A0ABP7FX12</accession>
<feature type="repeat" description="WD" evidence="3">
    <location>
        <begin position="1"/>
        <end position="40"/>
    </location>
</feature>
<gene>
    <name evidence="4" type="ORF">GCM10023082_51990</name>
</gene>
<dbReference type="RefSeq" id="WP_345652287.1">
    <property type="nucleotide sequence ID" value="NZ_BAABEP010000049.1"/>
</dbReference>
<dbReference type="PROSITE" id="PS00678">
    <property type="entry name" value="WD_REPEATS_1"/>
    <property type="match status" value="1"/>
</dbReference>
<keyword evidence="1 3" id="KW-0853">WD repeat</keyword>
<comment type="caution">
    <text evidence="4">The sequence shown here is derived from an EMBL/GenBank/DDBJ whole genome shotgun (WGS) entry which is preliminary data.</text>
</comment>
<dbReference type="InterPro" id="IPR020472">
    <property type="entry name" value="WD40_PAC1"/>
</dbReference>
<dbReference type="Pfam" id="PF00400">
    <property type="entry name" value="WD40"/>
    <property type="match status" value="7"/>
</dbReference>
<dbReference type="PRINTS" id="PR00320">
    <property type="entry name" value="GPROTEINBRPT"/>
</dbReference>
<dbReference type="CDD" id="cd00200">
    <property type="entry name" value="WD40"/>
    <property type="match status" value="1"/>
</dbReference>
<sequence>MHHSGPISGIAAFAGTYVATAGYDNQVILWDAASKRPLSRSVHDHLANQVSFSPDGAYLLTSSSDYTARLWSLPDLKLVSVLSDHEDDVEMSVFHPTEPLIATASRDHRVRVYGFDGSLKAVFTGHTADVISVEWSPDGKELISSSDDGTVKRWSLATGTMVKDVDLGGVETDTVALASSGTVYAGNDDGEIVVVEETGTTAHPAHDAGIKRLVYNAARELIVSLSYDRKLRVWDVSGQDLREVASSSLPSDVWPRSCAFLDDTTLVFATFGSSYATYDIAAEEWDLAGVEPTFGVNAVLRHQGSTLTIGDAGLLWRDGREVARTGSLCNFLTAVGDRVLTGGQMGTVFDALTGAPIHQHRSPLNCGAAFDRDGRRHVVVGTYTGEGLVFSLGDDGAFTLEATLPLHAGAVKGVAAAGGLIFSVSADAEAAWFSAGTFEEVARVPEAHDKIANGCAGTDTGEFVSISRDLRLRIWTGSTAQVVSTPHDHSIKSISTSADGRHIATGGYNGLVALYDRTTGEWPVVVRPTTAGISSLCFDEDGGRFLAGSYDGSVYPVEVPS</sequence>
<dbReference type="InterPro" id="IPR001680">
    <property type="entry name" value="WD40_rpt"/>
</dbReference>
<dbReference type="Proteomes" id="UP001499884">
    <property type="component" value="Unassembled WGS sequence"/>
</dbReference>
<feature type="repeat" description="WD" evidence="3">
    <location>
        <begin position="203"/>
        <end position="244"/>
    </location>
</feature>
<feature type="repeat" description="WD" evidence="3">
    <location>
        <begin position="82"/>
        <end position="113"/>
    </location>
</feature>
<keyword evidence="2" id="KW-0677">Repeat</keyword>
<evidence type="ECO:0000313" key="4">
    <source>
        <dbReference type="EMBL" id="GAA3749558.1"/>
    </source>
</evidence>
<protein>
    <submittedName>
        <fullName evidence="4">WD40 repeat domain-containing protein</fullName>
    </submittedName>
</protein>